<keyword evidence="2" id="KW-1185">Reference proteome</keyword>
<organism evidence="1 2">
    <name type="scientific">Roseicyclus elongatus DSM 19469</name>
    <dbReference type="NCBI Taxonomy" id="1294273"/>
    <lineage>
        <taxon>Bacteria</taxon>
        <taxon>Pseudomonadati</taxon>
        <taxon>Pseudomonadota</taxon>
        <taxon>Alphaproteobacteria</taxon>
        <taxon>Rhodobacterales</taxon>
        <taxon>Roseobacteraceae</taxon>
        <taxon>Roseicyclus</taxon>
    </lineage>
</organism>
<dbReference type="GO" id="GO:0005975">
    <property type="term" value="P:carbohydrate metabolic process"/>
    <property type="evidence" value="ECO:0007669"/>
    <property type="project" value="InterPro"/>
</dbReference>
<dbReference type="AlphaFoldDB" id="W8SRU6"/>
<protein>
    <submittedName>
        <fullName evidence="1">Uncharacterized protein</fullName>
    </submittedName>
</protein>
<dbReference type="SUPFAM" id="SSF74650">
    <property type="entry name" value="Galactose mutarotase-like"/>
    <property type="match status" value="1"/>
</dbReference>
<dbReference type="InterPro" id="IPR011013">
    <property type="entry name" value="Gal_mutarotase_sf_dom"/>
</dbReference>
<dbReference type="KEGG" id="red:roselon_02979"/>
<gene>
    <name evidence="1" type="ORF">roselon_02979</name>
</gene>
<reference evidence="1 2" key="1">
    <citation type="submission" date="2013-03" db="EMBL/GenBank/DDBJ databases">
        <authorList>
            <person name="Fiebig A."/>
            <person name="Goeker M."/>
            <person name="Klenk H.-P.P."/>
        </authorList>
    </citation>
    <scope>NUCLEOTIDE SEQUENCE [LARGE SCALE GENOMIC DNA]</scope>
    <source>
        <strain evidence="2">DSM 19469</strain>
    </source>
</reference>
<dbReference type="Proteomes" id="UP000019593">
    <property type="component" value="Chromosome"/>
</dbReference>
<sequence length="346" mass="37403">MIRLAHADAVALIDPAVGNIPSWQVAGRKPLHAAAWRDDPQVQADAELPLVERRLAGDFLCLPFGAAASGDDPLHGWTANSAWTILEHDVAHATLRLGARPYGAEITKRVQLVESGLLQTHVIEGGLGEVTLAHHPMSHMAEGGRLSFSPKRAALTDPLALCPGRNLWSVNQLRGDLHLDCEDGRQWDLRQYPARHRVEDFAILVEARGARLGWTVVIRQAEDDMLVIVKEARVLPITMLWISNGGREFPPWNGRHTGVIGIEDGVANGPSGLGAATGENRLTALGVPTTLSLGPRHVIRHAMISLPRPPGWVEVVALSITRGTLSLTEASGAQIAVPFMEGFFPQ</sequence>
<dbReference type="STRING" id="1294273.roselon_02979"/>
<dbReference type="eggNOG" id="COG2017">
    <property type="taxonomic scope" value="Bacteria"/>
</dbReference>
<dbReference type="GO" id="GO:0030246">
    <property type="term" value="F:carbohydrate binding"/>
    <property type="evidence" value="ECO:0007669"/>
    <property type="project" value="InterPro"/>
</dbReference>
<dbReference type="OrthoDB" id="7335506at2"/>
<dbReference type="EMBL" id="CP004372">
    <property type="protein sequence ID" value="AHM05260.1"/>
    <property type="molecule type" value="Genomic_DNA"/>
</dbReference>
<evidence type="ECO:0000313" key="2">
    <source>
        <dbReference type="Proteomes" id="UP000019593"/>
    </source>
</evidence>
<dbReference type="RefSeq" id="WP_025312942.1">
    <property type="nucleotide sequence ID" value="NZ_CP004372.1"/>
</dbReference>
<dbReference type="PATRIC" id="fig|1294273.3.peg.2941"/>
<accession>W8SRU6</accession>
<dbReference type="InterPro" id="IPR014718">
    <property type="entry name" value="GH-type_carb-bd"/>
</dbReference>
<dbReference type="HOGENOM" id="CLU_059919_0_0_5"/>
<proteinExistence type="predicted"/>
<dbReference type="GO" id="GO:0003824">
    <property type="term" value="F:catalytic activity"/>
    <property type="evidence" value="ECO:0007669"/>
    <property type="project" value="InterPro"/>
</dbReference>
<name>W8SRU6_9RHOB</name>
<evidence type="ECO:0000313" key="1">
    <source>
        <dbReference type="EMBL" id="AHM05260.1"/>
    </source>
</evidence>
<dbReference type="Gene3D" id="2.70.98.10">
    <property type="match status" value="1"/>
</dbReference>